<dbReference type="Gene3D" id="1.10.1670.10">
    <property type="entry name" value="Helix-hairpin-Helix base-excision DNA repair enzymes (C-terminal)"/>
    <property type="match status" value="1"/>
</dbReference>
<gene>
    <name evidence="15" type="ordered locus">Tneu_0431</name>
</gene>
<evidence type="ECO:0000313" key="15">
    <source>
        <dbReference type="EMBL" id="ACB39379.1"/>
    </source>
</evidence>
<comment type="catalytic activity">
    <reaction evidence="1">
        <text>Hydrolyzes free adenine bases from 7,8-dihydro-8-oxoguanine:adenine mismatched double-stranded DNA, leaving an apurinic site.</text>
        <dbReference type="EC" id="3.2.2.31"/>
    </reaction>
</comment>
<accession>B1YBZ5</accession>
<dbReference type="EMBL" id="CP001014">
    <property type="protein sequence ID" value="ACB39379.1"/>
    <property type="molecule type" value="Genomic_DNA"/>
</dbReference>
<dbReference type="PANTHER" id="PTHR42944:SF1">
    <property type="entry name" value="ADENINE DNA GLYCOSYLASE"/>
    <property type="match status" value="1"/>
</dbReference>
<name>B1YBZ5_PYRNV</name>
<keyword evidence="9" id="KW-0378">Hydrolase</keyword>
<dbReference type="Pfam" id="PF00730">
    <property type="entry name" value="HhH-GPD"/>
    <property type="match status" value="1"/>
</dbReference>
<evidence type="ECO:0000256" key="9">
    <source>
        <dbReference type="ARBA" id="ARBA00022801"/>
    </source>
</evidence>
<evidence type="ECO:0000256" key="5">
    <source>
        <dbReference type="ARBA" id="ARBA00022023"/>
    </source>
</evidence>
<keyword evidence="16" id="KW-1185">Reference proteome</keyword>
<dbReference type="Gene3D" id="1.10.340.30">
    <property type="entry name" value="Hypothetical protein, domain 2"/>
    <property type="match status" value="1"/>
</dbReference>
<feature type="domain" description="HhH-GPD" evidence="14">
    <location>
        <begin position="44"/>
        <end position="198"/>
    </location>
</feature>
<reference evidence="15" key="1">
    <citation type="submission" date="2008-03" db="EMBL/GenBank/DDBJ databases">
        <title>Complete sequence of Thermoproteus neutrophilus V24Sta.</title>
        <authorList>
            <consortium name="US DOE Joint Genome Institute"/>
            <person name="Copeland A."/>
            <person name="Lucas S."/>
            <person name="Lapidus A."/>
            <person name="Glavina del Rio T."/>
            <person name="Dalin E."/>
            <person name="Tice H."/>
            <person name="Bruce D."/>
            <person name="Goodwin L."/>
            <person name="Pitluck S."/>
            <person name="Sims D."/>
            <person name="Brettin T."/>
            <person name="Detter J.C."/>
            <person name="Han C."/>
            <person name="Kuske C.R."/>
            <person name="Schmutz J."/>
            <person name="Larimer F."/>
            <person name="Land M."/>
            <person name="Hauser L."/>
            <person name="Kyrpides N."/>
            <person name="Mikhailova N."/>
            <person name="Biddle J.F."/>
            <person name="Zhang Z."/>
            <person name="Fitz-Gibbon S.T."/>
            <person name="Lowe T.M."/>
            <person name="Saltikov C."/>
            <person name="House C.H."/>
            <person name="Richardson P."/>
        </authorList>
    </citation>
    <scope>NUCLEOTIDE SEQUENCE [LARGE SCALE GENOMIC DNA]</scope>
    <source>
        <strain evidence="15">V24Sta</strain>
    </source>
</reference>
<dbReference type="GO" id="GO:0006298">
    <property type="term" value="P:mismatch repair"/>
    <property type="evidence" value="ECO:0007669"/>
    <property type="project" value="TreeGrafter"/>
</dbReference>
<keyword evidence="6" id="KW-0004">4Fe-4S</keyword>
<organism evidence="15 16">
    <name type="scientific">Pyrobaculum neutrophilum (strain DSM 2338 / JCM 9278 / NBRC 100436 / V24Sta)</name>
    <name type="common">Thermoproteus neutrophilus</name>
    <dbReference type="NCBI Taxonomy" id="444157"/>
    <lineage>
        <taxon>Archaea</taxon>
        <taxon>Thermoproteota</taxon>
        <taxon>Thermoprotei</taxon>
        <taxon>Thermoproteales</taxon>
        <taxon>Thermoproteaceae</taxon>
        <taxon>Pyrobaculum</taxon>
    </lineage>
</organism>
<evidence type="ECO:0000256" key="11">
    <source>
        <dbReference type="ARBA" id="ARBA00023014"/>
    </source>
</evidence>
<protein>
    <recommendedName>
        <fullName evidence="5">Adenine DNA glycosylase</fullName>
        <ecNumber evidence="4">3.2.2.31</ecNumber>
    </recommendedName>
</protein>
<dbReference type="InterPro" id="IPR044298">
    <property type="entry name" value="MIG/MutY"/>
</dbReference>
<dbReference type="InterPro" id="IPR011257">
    <property type="entry name" value="DNA_glycosylase"/>
</dbReference>
<keyword evidence="7" id="KW-0479">Metal-binding</keyword>
<dbReference type="Pfam" id="PF10576">
    <property type="entry name" value="EndIII_4Fe-2S"/>
    <property type="match status" value="1"/>
</dbReference>
<dbReference type="STRING" id="444157.Tneu_0431"/>
<evidence type="ECO:0000256" key="13">
    <source>
        <dbReference type="ARBA" id="ARBA00023295"/>
    </source>
</evidence>
<dbReference type="OrthoDB" id="19248at2157"/>
<keyword evidence="11" id="KW-0411">Iron-sulfur</keyword>
<dbReference type="PROSITE" id="PS00764">
    <property type="entry name" value="ENDONUCLEASE_III_1"/>
    <property type="match status" value="1"/>
</dbReference>
<evidence type="ECO:0000313" key="16">
    <source>
        <dbReference type="Proteomes" id="UP000001694"/>
    </source>
</evidence>
<evidence type="ECO:0000256" key="8">
    <source>
        <dbReference type="ARBA" id="ARBA00022763"/>
    </source>
</evidence>
<evidence type="ECO:0000256" key="7">
    <source>
        <dbReference type="ARBA" id="ARBA00022723"/>
    </source>
</evidence>
<dbReference type="PIRSF" id="PIRSF001435">
    <property type="entry name" value="Nth"/>
    <property type="match status" value="1"/>
</dbReference>
<dbReference type="GO" id="GO:0034039">
    <property type="term" value="F:8-oxo-7,8-dihydroguanine DNA N-glycosylase activity"/>
    <property type="evidence" value="ECO:0007669"/>
    <property type="project" value="TreeGrafter"/>
</dbReference>
<dbReference type="GO" id="GO:0051539">
    <property type="term" value="F:4 iron, 4 sulfur cluster binding"/>
    <property type="evidence" value="ECO:0007669"/>
    <property type="project" value="UniProtKB-KW"/>
</dbReference>
<evidence type="ECO:0000256" key="4">
    <source>
        <dbReference type="ARBA" id="ARBA00012045"/>
    </source>
</evidence>
<keyword evidence="10" id="KW-0408">Iron</keyword>
<dbReference type="GO" id="GO:0000701">
    <property type="term" value="F:purine-specific mismatch base pair DNA N-glycosylase activity"/>
    <property type="evidence" value="ECO:0007669"/>
    <property type="project" value="UniProtKB-EC"/>
</dbReference>
<dbReference type="GO" id="GO:0032357">
    <property type="term" value="F:oxidized purine DNA binding"/>
    <property type="evidence" value="ECO:0007669"/>
    <property type="project" value="TreeGrafter"/>
</dbReference>
<keyword evidence="13" id="KW-0326">Glycosidase</keyword>
<evidence type="ECO:0000256" key="3">
    <source>
        <dbReference type="ARBA" id="ARBA00008343"/>
    </source>
</evidence>
<dbReference type="PANTHER" id="PTHR42944">
    <property type="entry name" value="ADENINE DNA GLYCOSYLASE"/>
    <property type="match status" value="1"/>
</dbReference>
<dbReference type="Proteomes" id="UP000001694">
    <property type="component" value="Chromosome"/>
</dbReference>
<dbReference type="InterPro" id="IPR003651">
    <property type="entry name" value="Endonuclease3_FeS-loop_motif"/>
</dbReference>
<comment type="cofactor">
    <cofactor evidence="2">
        <name>[4Fe-4S] cluster</name>
        <dbReference type="ChEBI" id="CHEBI:49883"/>
    </cofactor>
</comment>
<dbReference type="eggNOG" id="arCOG00462">
    <property type="taxonomic scope" value="Archaea"/>
</dbReference>
<evidence type="ECO:0000256" key="6">
    <source>
        <dbReference type="ARBA" id="ARBA00022485"/>
    </source>
</evidence>
<keyword evidence="12" id="KW-0234">DNA repair</keyword>
<dbReference type="SMART" id="SM00478">
    <property type="entry name" value="ENDO3c"/>
    <property type="match status" value="1"/>
</dbReference>
<proteinExistence type="inferred from homology"/>
<dbReference type="CDD" id="cd00056">
    <property type="entry name" value="ENDO3c"/>
    <property type="match status" value="1"/>
</dbReference>
<evidence type="ECO:0000256" key="1">
    <source>
        <dbReference type="ARBA" id="ARBA00000843"/>
    </source>
</evidence>
<comment type="similarity">
    <text evidence="3">Belongs to the Nth/MutY family.</text>
</comment>
<dbReference type="KEGG" id="tne:Tneu_0431"/>
<dbReference type="InterPro" id="IPR004035">
    <property type="entry name" value="Endouclease-III_FeS-bd_BS"/>
</dbReference>
<evidence type="ECO:0000256" key="2">
    <source>
        <dbReference type="ARBA" id="ARBA00001966"/>
    </source>
</evidence>
<dbReference type="RefSeq" id="WP_012349799.1">
    <property type="nucleotide sequence ID" value="NC_010525.1"/>
</dbReference>
<keyword evidence="8" id="KW-0227">DNA damage</keyword>
<dbReference type="GO" id="GO:0046872">
    <property type="term" value="F:metal ion binding"/>
    <property type="evidence" value="ECO:0007669"/>
    <property type="project" value="UniProtKB-KW"/>
</dbReference>
<evidence type="ECO:0000259" key="14">
    <source>
        <dbReference type="SMART" id="SM00478"/>
    </source>
</evidence>
<dbReference type="InterPro" id="IPR000445">
    <property type="entry name" value="HhH_motif"/>
</dbReference>
<dbReference type="GO" id="GO:0035485">
    <property type="term" value="F:adenine/guanine mispair binding"/>
    <property type="evidence" value="ECO:0007669"/>
    <property type="project" value="TreeGrafter"/>
</dbReference>
<dbReference type="SUPFAM" id="SSF48150">
    <property type="entry name" value="DNA-glycosylase"/>
    <property type="match status" value="1"/>
</dbReference>
<dbReference type="EC" id="3.2.2.31" evidence="4"/>
<evidence type="ECO:0000256" key="10">
    <source>
        <dbReference type="ARBA" id="ARBA00023004"/>
    </source>
</evidence>
<dbReference type="GO" id="GO:0006284">
    <property type="term" value="P:base-excision repair"/>
    <property type="evidence" value="ECO:0007669"/>
    <property type="project" value="InterPro"/>
</dbReference>
<dbReference type="SMART" id="SM00525">
    <property type="entry name" value="FES"/>
    <property type="match status" value="1"/>
</dbReference>
<dbReference type="HOGENOM" id="CLU_012862_2_1_2"/>
<dbReference type="Pfam" id="PF00633">
    <property type="entry name" value="HHH"/>
    <property type="match status" value="1"/>
</dbReference>
<dbReference type="AlphaFoldDB" id="B1YBZ5"/>
<evidence type="ECO:0000256" key="12">
    <source>
        <dbReference type="ARBA" id="ARBA00023204"/>
    </source>
</evidence>
<dbReference type="GeneID" id="6166131"/>
<dbReference type="InterPro" id="IPR003265">
    <property type="entry name" value="HhH-GPD_domain"/>
</dbReference>
<dbReference type="InterPro" id="IPR023170">
    <property type="entry name" value="HhH_base_excis_C"/>
</dbReference>
<sequence>MEAGREAWAVAVKAVAEWCVESCDRSLPWRVSGSPWHVLLAAVLLRKTTVAQVLKVWPRLVQRYSSPSALAGADRERLEEDLKPLGLERVRARLLLELAELLCSRYRCEVPCRREDLEGLPGVGPYIASEVLLLGCGVPAPLLDRNAIRVLERALGLKSDRRRPHTDPALWRAAQMLTPVELRLARCFWLGVVDLGRKVCRPKNPRCGACPLKDVCRYRGGNRNA</sequence>